<feature type="domain" description="J" evidence="1">
    <location>
        <begin position="12"/>
        <end position="81"/>
    </location>
</feature>
<evidence type="ECO:0000313" key="3">
    <source>
        <dbReference type="Proteomes" id="UP001187471"/>
    </source>
</evidence>
<dbReference type="Pfam" id="PF00226">
    <property type="entry name" value="DnaJ"/>
    <property type="match status" value="1"/>
</dbReference>
<protein>
    <recommendedName>
        <fullName evidence="1">J domain-containing protein</fullName>
    </recommendedName>
</protein>
<dbReference type="PANTHER" id="PTHR44743">
    <property type="entry name" value="PUTATIVE, EXPRESSED-RELATED"/>
    <property type="match status" value="1"/>
</dbReference>
<dbReference type="InterPro" id="IPR018253">
    <property type="entry name" value="DnaJ_domain_CS"/>
</dbReference>
<dbReference type="PROSITE" id="PS50076">
    <property type="entry name" value="DNAJ_2"/>
    <property type="match status" value="1"/>
</dbReference>
<dbReference type="Proteomes" id="UP001187471">
    <property type="component" value="Unassembled WGS sequence"/>
</dbReference>
<dbReference type="PRINTS" id="PR00625">
    <property type="entry name" value="JDOMAIN"/>
</dbReference>
<dbReference type="CDD" id="cd06257">
    <property type="entry name" value="DnaJ"/>
    <property type="match status" value="1"/>
</dbReference>
<dbReference type="SMART" id="SM00271">
    <property type="entry name" value="DnaJ"/>
    <property type="match status" value="1"/>
</dbReference>
<evidence type="ECO:0000313" key="2">
    <source>
        <dbReference type="EMBL" id="KAK2981302.1"/>
    </source>
</evidence>
<keyword evidence="3" id="KW-1185">Reference proteome</keyword>
<organism evidence="2 3">
    <name type="scientific">Escallonia rubra</name>
    <dbReference type="NCBI Taxonomy" id="112253"/>
    <lineage>
        <taxon>Eukaryota</taxon>
        <taxon>Viridiplantae</taxon>
        <taxon>Streptophyta</taxon>
        <taxon>Embryophyta</taxon>
        <taxon>Tracheophyta</taxon>
        <taxon>Spermatophyta</taxon>
        <taxon>Magnoliopsida</taxon>
        <taxon>eudicotyledons</taxon>
        <taxon>Gunneridae</taxon>
        <taxon>Pentapetalae</taxon>
        <taxon>asterids</taxon>
        <taxon>campanulids</taxon>
        <taxon>Escalloniales</taxon>
        <taxon>Escalloniaceae</taxon>
        <taxon>Escallonia</taxon>
    </lineage>
</organism>
<proteinExistence type="predicted"/>
<comment type="caution">
    <text evidence="2">The sequence shown here is derived from an EMBL/GenBank/DDBJ whole genome shotgun (WGS) entry which is preliminary data.</text>
</comment>
<dbReference type="InterPro" id="IPR036869">
    <property type="entry name" value="J_dom_sf"/>
</dbReference>
<dbReference type="AlphaFoldDB" id="A0AA88UN36"/>
<feature type="non-terminal residue" evidence="2">
    <location>
        <position position="1"/>
    </location>
</feature>
<name>A0AA88UN36_9ASTE</name>
<evidence type="ECO:0000259" key="1">
    <source>
        <dbReference type="PROSITE" id="PS50076"/>
    </source>
</evidence>
<gene>
    <name evidence="2" type="ORF">RJ640_007003</name>
</gene>
<dbReference type="PANTHER" id="PTHR44743:SF10">
    <property type="entry name" value="J DOMAIN-CONTAINING PROTEIN"/>
    <property type="match status" value="1"/>
</dbReference>
<dbReference type="SUPFAM" id="SSF46565">
    <property type="entry name" value="Chaperone J-domain"/>
    <property type="match status" value="1"/>
</dbReference>
<dbReference type="EMBL" id="JAVXUO010001545">
    <property type="protein sequence ID" value="KAK2981302.1"/>
    <property type="molecule type" value="Genomic_DNA"/>
</dbReference>
<dbReference type="InterPro" id="IPR001623">
    <property type="entry name" value="DnaJ_domain"/>
</dbReference>
<reference evidence="2" key="1">
    <citation type="submission" date="2022-12" db="EMBL/GenBank/DDBJ databases">
        <title>Draft genome assemblies for two species of Escallonia (Escalloniales).</title>
        <authorList>
            <person name="Chanderbali A."/>
            <person name="Dervinis C."/>
            <person name="Anghel I."/>
            <person name="Soltis D."/>
            <person name="Soltis P."/>
            <person name="Zapata F."/>
        </authorList>
    </citation>
    <scope>NUCLEOTIDE SEQUENCE</scope>
    <source>
        <strain evidence="2">UCBG92.1500</strain>
        <tissue evidence="2">Leaf</tissue>
    </source>
</reference>
<sequence>MTDMDFGNGSPSYYRILGVHPDSSEEEIRRAYRKLAKQWHPDKRTRSAALLSESKRKFQQIQEAYSVLSDHRKRPMYDAGLYDPDEEEDEDFADFLQEMMSLMADARRDAKQYSMEELQSMFCDMARSFEFPDWSNYPQEAVCESPQLLHGPFGLYDSGGSSKRARLDMNTSCTVPKRSSHLHLSGME</sequence>
<accession>A0AA88UN36</accession>
<dbReference type="Gene3D" id="1.10.287.110">
    <property type="entry name" value="DnaJ domain"/>
    <property type="match status" value="1"/>
</dbReference>
<dbReference type="PROSITE" id="PS00636">
    <property type="entry name" value="DNAJ_1"/>
    <property type="match status" value="1"/>
</dbReference>